<dbReference type="SUPFAM" id="SSF53756">
    <property type="entry name" value="UDP-Glycosyltransferase/glycogen phosphorylase"/>
    <property type="match status" value="1"/>
</dbReference>
<evidence type="ECO:0000256" key="5">
    <source>
        <dbReference type="ARBA" id="ARBA00022679"/>
    </source>
</evidence>
<evidence type="ECO:0000256" key="6">
    <source>
        <dbReference type="ARBA" id="ARBA00023277"/>
    </source>
</evidence>
<name>A0A120KMI2_ACTRD</name>
<dbReference type="InterPro" id="IPR049438">
    <property type="entry name" value="TreT_GT1"/>
</dbReference>
<comment type="subunit">
    <text evidence="2">Homodimer.</text>
</comment>
<dbReference type="OrthoDB" id="9772485at2"/>
<dbReference type="PANTHER" id="PTHR47779">
    <property type="entry name" value="SYNTHASE (CCG-9), PUTATIVE (AFU_ORTHOLOGUE AFUA_3G12100)-RELATED"/>
    <property type="match status" value="1"/>
</dbReference>
<protein>
    <submittedName>
        <fullName evidence="9">Glycosyl transferase family 1</fullName>
    </submittedName>
</protein>
<dbReference type="InterPro" id="IPR001296">
    <property type="entry name" value="Glyco_trans_1"/>
</dbReference>
<evidence type="ECO:0000256" key="4">
    <source>
        <dbReference type="ARBA" id="ARBA00022676"/>
    </source>
</evidence>
<evidence type="ECO:0000313" key="9">
    <source>
        <dbReference type="EMBL" id="AMD87259.1"/>
    </source>
</evidence>
<gene>
    <name evidence="9" type="ORF">AXF14_06245</name>
</gene>
<accession>A0A120KMI2</accession>
<dbReference type="Proteomes" id="UP000065220">
    <property type="component" value="Chromosome"/>
</dbReference>
<dbReference type="STRING" id="111015.AXF14_06245"/>
<organism evidence="9 10">
    <name type="scientific">Actinomyces radicidentis</name>
    <dbReference type="NCBI Taxonomy" id="111015"/>
    <lineage>
        <taxon>Bacteria</taxon>
        <taxon>Bacillati</taxon>
        <taxon>Actinomycetota</taxon>
        <taxon>Actinomycetes</taxon>
        <taxon>Actinomycetales</taxon>
        <taxon>Actinomycetaceae</taxon>
        <taxon>Actinomyces</taxon>
    </lineage>
</organism>
<keyword evidence="6" id="KW-0119">Carbohydrate metabolism</keyword>
<feature type="domain" description="Glycosyl transferase family 1" evidence="7">
    <location>
        <begin position="363"/>
        <end position="448"/>
    </location>
</feature>
<evidence type="ECO:0000313" key="10">
    <source>
        <dbReference type="Proteomes" id="UP000065220"/>
    </source>
</evidence>
<evidence type="ECO:0000259" key="7">
    <source>
        <dbReference type="Pfam" id="PF00534"/>
    </source>
</evidence>
<feature type="domain" description="Trehalose synthase N-terminal" evidence="8">
    <location>
        <begin position="51"/>
        <end position="195"/>
    </location>
</feature>
<dbReference type="GO" id="GO:0016757">
    <property type="term" value="F:glycosyltransferase activity"/>
    <property type="evidence" value="ECO:0007669"/>
    <property type="project" value="UniProtKB-KW"/>
</dbReference>
<keyword evidence="5 9" id="KW-0808">Transferase</keyword>
<reference evidence="10" key="1">
    <citation type="submission" date="2016-02" db="EMBL/GenBank/DDBJ databases">
        <authorList>
            <person name="Holder M.E."/>
            <person name="Ajami N.J."/>
            <person name="Petrosino J.F."/>
        </authorList>
    </citation>
    <scope>NUCLEOTIDE SEQUENCE [LARGE SCALE GENOMIC DNA]</scope>
    <source>
        <strain evidence="10">CCUG 36733</strain>
    </source>
</reference>
<evidence type="ECO:0000256" key="1">
    <source>
        <dbReference type="ARBA" id="ARBA00009481"/>
    </source>
</evidence>
<keyword evidence="4" id="KW-0328">Glycosyltransferase</keyword>
<dbReference type="RefSeq" id="WP_067941744.1">
    <property type="nucleotide sequence ID" value="NZ_CP014228.1"/>
</dbReference>
<dbReference type="AlphaFoldDB" id="A0A120KMI2"/>
<comment type="similarity">
    <text evidence="1">Belongs to the glycosyltransferase group 1 family. Glycosyltransferase 4 subfamily.</text>
</comment>
<proteinExistence type="inferred from homology"/>
<sequence length="474" mass="50363">MRTIDVAPLPLSDLEGHLDELAVHRLHDGVEAAHGLLEGRTVWTVTPPAAPGAGPAETVAPLVGYARGLDVDARWLALDAPADFVTLAARLHAGIHGSDGDGGRLGDKQRDLYEHVLASNAENVVDEVREGDVVVLHDPSTAGLAKAFRAAGATVVWRCHAGVAEAGEAGQRAWAFLDRYLEDVDLVVVSRPEYRPPYIEEERCAVVRPSINPDSPKNRPLDRDEAWAVVRLAGIAEGESPFDAVPLLREDGRPDAFRGLEDEAVLAGGPVPVGARLVTQVQRWDRLKGGLELIEAFASQTGTLPEDLHLVLAGPAVDPEREAGPSAVLRGILERVETLPPSVASRVHVLGIPTADREVNATIVNALQRVSGVVTQRSQVEAFGLTVAEAMWKKAPVVASAVGGIVDQVEDGVDGVLVAPDDAAAWAEAVRDLLLLSERAAEMGAAAHESVRRGFLPDRHLIEVVDVIGRAVEA</sequence>
<dbReference type="PANTHER" id="PTHR47779:SF1">
    <property type="entry name" value="SYNTHASE (CCG-9), PUTATIVE (AFU_ORTHOLOGUE AFUA_3G12100)-RELATED"/>
    <property type="match status" value="1"/>
</dbReference>
<dbReference type="Gene3D" id="3.40.50.2000">
    <property type="entry name" value="Glycogen Phosphorylase B"/>
    <property type="match status" value="2"/>
</dbReference>
<keyword evidence="3" id="KW-0313">Glucose metabolism</keyword>
<dbReference type="KEGG" id="ard:AXF14_06245"/>
<dbReference type="InterPro" id="IPR052078">
    <property type="entry name" value="Trehalose_Metab_GTase"/>
</dbReference>
<dbReference type="EMBL" id="CP014228">
    <property type="protein sequence ID" value="AMD87259.1"/>
    <property type="molecule type" value="Genomic_DNA"/>
</dbReference>
<dbReference type="GO" id="GO:0006006">
    <property type="term" value="P:glucose metabolic process"/>
    <property type="evidence" value="ECO:0007669"/>
    <property type="project" value="UniProtKB-KW"/>
</dbReference>
<dbReference type="Pfam" id="PF21269">
    <property type="entry name" value="TreT_GT1"/>
    <property type="match status" value="1"/>
</dbReference>
<dbReference type="Pfam" id="PF00534">
    <property type="entry name" value="Glycos_transf_1"/>
    <property type="match status" value="1"/>
</dbReference>
<evidence type="ECO:0000256" key="3">
    <source>
        <dbReference type="ARBA" id="ARBA00022526"/>
    </source>
</evidence>
<evidence type="ECO:0000259" key="8">
    <source>
        <dbReference type="Pfam" id="PF21269"/>
    </source>
</evidence>
<keyword evidence="10" id="KW-1185">Reference proteome</keyword>
<evidence type="ECO:0000256" key="2">
    <source>
        <dbReference type="ARBA" id="ARBA00011738"/>
    </source>
</evidence>